<keyword evidence="14 16" id="KW-0472">Membrane</keyword>
<feature type="transmembrane region" description="Helical" evidence="16">
    <location>
        <begin position="278"/>
        <end position="297"/>
    </location>
</feature>
<keyword evidence="11 16" id="KW-0520">NAD</keyword>
<keyword evidence="5 16" id="KW-0813">Transport</keyword>
<dbReference type="GO" id="GO:0003954">
    <property type="term" value="F:NADH dehydrogenase activity"/>
    <property type="evidence" value="ECO:0007669"/>
    <property type="project" value="TreeGrafter"/>
</dbReference>
<reference evidence="19" key="1">
    <citation type="submission" date="2013-11" db="EMBL/GenBank/DDBJ databases">
        <title>Mitochondrial genome of the deep-sea sea cucumber Peniagone sp. from the Mariana Trench.</title>
        <authorList>
            <person name="Huo Y.-Y."/>
            <person name="Xu X.-W."/>
            <person name="Wang C.-S."/>
        </authorList>
    </citation>
    <scope>NUCLEOTIDE SEQUENCE</scope>
    <source>
        <strain evidence="19">DV50A</strain>
    </source>
</reference>
<keyword evidence="6 16" id="KW-0679">Respiratory chain</keyword>
<keyword evidence="8" id="KW-1278">Translocase</keyword>
<comment type="catalytic activity">
    <reaction evidence="15 16">
        <text>a ubiquinone + NADH + 5 H(+)(in) = a ubiquinol + NAD(+) + 4 H(+)(out)</text>
        <dbReference type="Rhea" id="RHEA:29091"/>
        <dbReference type="Rhea" id="RHEA-COMP:9565"/>
        <dbReference type="Rhea" id="RHEA-COMP:9566"/>
        <dbReference type="ChEBI" id="CHEBI:15378"/>
        <dbReference type="ChEBI" id="CHEBI:16389"/>
        <dbReference type="ChEBI" id="CHEBI:17976"/>
        <dbReference type="ChEBI" id="CHEBI:57540"/>
        <dbReference type="ChEBI" id="CHEBI:57945"/>
        <dbReference type="EC" id="7.1.1.2"/>
    </reaction>
</comment>
<geneLocation type="mitochondrion" evidence="19"/>
<dbReference type="InterPro" id="IPR003918">
    <property type="entry name" value="NADH_UbQ_OxRdtase"/>
</dbReference>
<sequence length="451" mass="50279">MLTLILLTSSSILLLNNNRWNWAIISSIFSLSTFISINLFNNNICWSSITINLGVDPISTPLIILSIWLVPLCLIANNNIKLLNNNKIFIFLVALISIFLIITFSSLNILSFFIFFEATLIPTLLLIVYWGNNIERLNAGLYFIFYTLIGSLPLLISIIIINNNVDTLVLPLLNNTTAFLNNSLFSINLWWILTIFAFLIKMPIYGFHLWLPKAHVEAPVAGSMLQAAILLKLGGYGLIRITMLFPNNLFLSNIILIFCSIGALITSIICLRQTDLKSLIAYSSVSHMSIVAMGILLNTHWSITGALILMVAHGLVSSCLFALANILYERSNTRNISISRGVSLLSLLIPIWWLISCAANLGLPPLPNLIGEFLILSSAISWNLLLTPILGITTVITAIYSLSIYQNLNSNNTINFNLKFPNINPREHFLVILHILPLLPIIISPLNIWPN</sequence>
<keyword evidence="12 16" id="KW-0830">Ubiquinone</keyword>
<dbReference type="PRINTS" id="PR01437">
    <property type="entry name" value="NUOXDRDTASE4"/>
</dbReference>
<dbReference type="AlphaFoldDB" id="W5VXZ0"/>
<feature type="transmembrane region" description="Helical" evidence="16">
    <location>
        <begin position="88"/>
        <end position="107"/>
    </location>
</feature>
<dbReference type="PANTHER" id="PTHR43507:SF20">
    <property type="entry name" value="NADH-UBIQUINONE OXIDOREDUCTASE CHAIN 4"/>
    <property type="match status" value="1"/>
</dbReference>
<evidence type="ECO:0000256" key="13">
    <source>
        <dbReference type="ARBA" id="ARBA00023128"/>
    </source>
</evidence>
<dbReference type="PANTHER" id="PTHR43507">
    <property type="entry name" value="NADH-UBIQUINONE OXIDOREDUCTASE CHAIN 4"/>
    <property type="match status" value="1"/>
</dbReference>
<keyword evidence="7 16" id="KW-0812">Transmembrane</keyword>
<evidence type="ECO:0000256" key="16">
    <source>
        <dbReference type="RuleBase" id="RU003297"/>
    </source>
</evidence>
<feature type="domain" description="NADH:quinone oxidoreductase/Mrp antiporter transmembrane" evidence="17">
    <location>
        <begin position="106"/>
        <end position="397"/>
    </location>
</feature>
<feature type="transmembrane region" description="Helical" evidence="16">
    <location>
        <begin position="113"/>
        <end position="131"/>
    </location>
</feature>
<dbReference type="Pfam" id="PF01059">
    <property type="entry name" value="Oxidored_q5_N"/>
    <property type="match status" value="1"/>
</dbReference>
<evidence type="ECO:0000256" key="11">
    <source>
        <dbReference type="ARBA" id="ARBA00023027"/>
    </source>
</evidence>
<gene>
    <name evidence="19" type="primary">nad4</name>
</gene>
<feature type="transmembrane region" description="Helical" evidence="16">
    <location>
        <begin position="58"/>
        <end position="76"/>
    </location>
</feature>
<dbReference type="InterPro" id="IPR001750">
    <property type="entry name" value="ND/Mrp_TM"/>
</dbReference>
<evidence type="ECO:0000259" key="17">
    <source>
        <dbReference type="Pfam" id="PF00361"/>
    </source>
</evidence>
<proteinExistence type="inferred from homology"/>
<evidence type="ECO:0000256" key="1">
    <source>
        <dbReference type="ARBA" id="ARBA00004225"/>
    </source>
</evidence>
<protein>
    <recommendedName>
        <fullName evidence="4 16">NADH-ubiquinone oxidoreductase chain 4</fullName>
        <ecNumber evidence="3 16">7.1.1.2</ecNumber>
    </recommendedName>
</protein>
<evidence type="ECO:0000256" key="2">
    <source>
        <dbReference type="ARBA" id="ARBA00009025"/>
    </source>
</evidence>
<feature type="transmembrane region" description="Helical" evidence="16">
    <location>
        <begin position="249"/>
        <end position="271"/>
    </location>
</feature>
<evidence type="ECO:0000313" key="19">
    <source>
        <dbReference type="EMBL" id="AHH93116.1"/>
    </source>
</evidence>
<feature type="transmembrane region" description="Helical" evidence="16">
    <location>
        <begin position="189"/>
        <end position="211"/>
    </location>
</feature>
<name>W5VXZ0_9ECHN</name>
<evidence type="ECO:0000256" key="5">
    <source>
        <dbReference type="ARBA" id="ARBA00022448"/>
    </source>
</evidence>
<feature type="transmembrane region" description="Helical" evidence="16">
    <location>
        <begin position="382"/>
        <end position="408"/>
    </location>
</feature>
<dbReference type="GO" id="GO:0042773">
    <property type="term" value="P:ATP synthesis coupled electron transport"/>
    <property type="evidence" value="ECO:0007669"/>
    <property type="project" value="InterPro"/>
</dbReference>
<dbReference type="NCBIfam" id="TIGR01972">
    <property type="entry name" value="NDH_I_M"/>
    <property type="match status" value="1"/>
</dbReference>
<dbReference type="GO" id="GO:0008137">
    <property type="term" value="F:NADH dehydrogenase (ubiquinone) activity"/>
    <property type="evidence" value="ECO:0007669"/>
    <property type="project" value="UniProtKB-UniRule"/>
</dbReference>
<evidence type="ECO:0000256" key="15">
    <source>
        <dbReference type="ARBA" id="ARBA00049551"/>
    </source>
</evidence>
<feature type="transmembrane region" description="Helical" evidence="16">
    <location>
        <begin position="143"/>
        <end position="161"/>
    </location>
</feature>
<comment type="subcellular location">
    <subcellularLocation>
        <location evidence="1 16">Mitochondrion membrane</location>
        <topology evidence="1 16">Multi-pass membrane protein</topology>
    </subcellularLocation>
</comment>
<feature type="transmembrane region" description="Helical" evidence="16">
    <location>
        <begin position="340"/>
        <end position="362"/>
    </location>
</feature>
<dbReference type="GO" id="GO:0015990">
    <property type="term" value="P:electron transport coupled proton transport"/>
    <property type="evidence" value="ECO:0007669"/>
    <property type="project" value="TreeGrafter"/>
</dbReference>
<dbReference type="Pfam" id="PF00361">
    <property type="entry name" value="Proton_antipo_M"/>
    <property type="match status" value="1"/>
</dbReference>
<evidence type="ECO:0000256" key="9">
    <source>
        <dbReference type="ARBA" id="ARBA00022982"/>
    </source>
</evidence>
<evidence type="ECO:0000256" key="14">
    <source>
        <dbReference type="ARBA" id="ARBA00023136"/>
    </source>
</evidence>
<feature type="transmembrane region" description="Helical" evidence="16">
    <location>
        <begin position="20"/>
        <end position="38"/>
    </location>
</feature>
<keyword evidence="9 16" id="KW-0249">Electron transport</keyword>
<feature type="transmembrane region" description="Helical" evidence="16">
    <location>
        <begin position="223"/>
        <end position="243"/>
    </location>
</feature>
<dbReference type="EMBL" id="KF915304">
    <property type="protein sequence ID" value="AHH93116.1"/>
    <property type="molecule type" value="Genomic_DNA"/>
</dbReference>
<evidence type="ECO:0000259" key="18">
    <source>
        <dbReference type="Pfam" id="PF01059"/>
    </source>
</evidence>
<evidence type="ECO:0000256" key="12">
    <source>
        <dbReference type="ARBA" id="ARBA00023075"/>
    </source>
</evidence>
<evidence type="ECO:0000256" key="3">
    <source>
        <dbReference type="ARBA" id="ARBA00012944"/>
    </source>
</evidence>
<dbReference type="EC" id="7.1.1.2" evidence="3 16"/>
<feature type="domain" description="NADH:ubiquinone oxidoreductase chain 4 N-terminal" evidence="18">
    <location>
        <begin position="1"/>
        <end position="103"/>
    </location>
</feature>
<evidence type="ECO:0000256" key="8">
    <source>
        <dbReference type="ARBA" id="ARBA00022967"/>
    </source>
</evidence>
<evidence type="ECO:0000256" key="6">
    <source>
        <dbReference type="ARBA" id="ARBA00022660"/>
    </source>
</evidence>
<accession>W5VXZ0</accession>
<comment type="similarity">
    <text evidence="2 16">Belongs to the complex I subunit 4 family.</text>
</comment>
<dbReference type="GO" id="GO:0031966">
    <property type="term" value="C:mitochondrial membrane"/>
    <property type="evidence" value="ECO:0007669"/>
    <property type="project" value="UniProtKB-SubCell"/>
</dbReference>
<feature type="transmembrane region" description="Helical" evidence="16">
    <location>
        <begin position="429"/>
        <end position="449"/>
    </location>
</feature>
<keyword evidence="10 16" id="KW-1133">Transmembrane helix</keyword>
<comment type="function">
    <text evidence="16">Core subunit of the mitochondrial membrane respiratory chain NADH dehydrogenase (Complex I) which catalyzes electron transfer from NADH through the respiratory chain, using ubiquinone as an electron acceptor. Essential for the catalytic activity and assembly of complex I.</text>
</comment>
<feature type="transmembrane region" description="Helical" evidence="16">
    <location>
        <begin position="303"/>
        <end position="328"/>
    </location>
</feature>
<evidence type="ECO:0000256" key="4">
    <source>
        <dbReference type="ARBA" id="ARBA00021006"/>
    </source>
</evidence>
<keyword evidence="13 16" id="KW-0496">Mitochondrion</keyword>
<dbReference type="GO" id="GO:0048039">
    <property type="term" value="F:ubiquinone binding"/>
    <property type="evidence" value="ECO:0007669"/>
    <property type="project" value="TreeGrafter"/>
</dbReference>
<evidence type="ECO:0000256" key="7">
    <source>
        <dbReference type="ARBA" id="ARBA00022692"/>
    </source>
</evidence>
<evidence type="ECO:0000256" key="10">
    <source>
        <dbReference type="ARBA" id="ARBA00022989"/>
    </source>
</evidence>
<organism evidence="19">
    <name type="scientific">Peniagone sp. YYH-2013</name>
    <dbReference type="NCBI Taxonomy" id="1430316"/>
    <lineage>
        <taxon>Eukaryota</taxon>
        <taxon>Metazoa</taxon>
        <taxon>Echinodermata</taxon>
        <taxon>Eleutherozoa</taxon>
        <taxon>Echinozoa</taxon>
        <taxon>Holothuroidea</taxon>
        <taxon>Aspidochirotacea</taxon>
        <taxon>Elasipodida</taxon>
        <taxon>Elpidiidae</taxon>
        <taxon>Peniagone</taxon>
    </lineage>
</organism>
<dbReference type="InterPro" id="IPR000260">
    <property type="entry name" value="NADH4_N"/>
</dbReference>
<dbReference type="InterPro" id="IPR010227">
    <property type="entry name" value="NADH_Q_OxRdtase_chainM/4"/>
</dbReference>